<dbReference type="Pfam" id="PF07183">
    <property type="entry name" value="DUF1403"/>
    <property type="match status" value="1"/>
</dbReference>
<evidence type="ECO:0000313" key="1">
    <source>
        <dbReference type="EMBL" id="CUH60033.1"/>
    </source>
</evidence>
<dbReference type="InterPro" id="IPR009843">
    <property type="entry name" value="DUF1403"/>
</dbReference>
<reference evidence="1 2" key="1">
    <citation type="submission" date="2015-09" db="EMBL/GenBank/DDBJ databases">
        <authorList>
            <consortium name="Swine Surveillance"/>
        </authorList>
    </citation>
    <scope>NUCLEOTIDE SEQUENCE [LARGE SCALE GENOMIC DNA]</scope>
    <source>
        <strain evidence="1 2">CECT 5294</strain>
    </source>
</reference>
<name>A0A0P1EYA5_9RHOB</name>
<sequence length="320" mass="34601">MTYQPAALSDYLNTLPKLPAWVTSTRPETLETVAFRSGAALSVLDQLVSDPKHGVPVKLLANRLALKAATATSKLEGRMAREADIRDAYHLTPAGEARGPDGDLLGFWREAVRLRFIARDCRSALKELVGLHIEADMDGWLEDGAARAKSHGPLAGCIAVMRAVLEADDRAERIAGLLSDIVVARSLGWPSFLPIAAQPLTKAMLRDLVAEEQGAELAVQRRVLESIEDAIHLARDLSSKSTALRAVAPKLRAKGSEAAVALFLSEDAVAPSTMLSPRVQGTTIPMTGRAARRFCDRLVELGVARELTGRPTFRLYGIVR</sequence>
<evidence type="ECO:0008006" key="3">
    <source>
        <dbReference type="Google" id="ProtNLM"/>
    </source>
</evidence>
<dbReference type="Proteomes" id="UP000051298">
    <property type="component" value="Unassembled WGS sequence"/>
</dbReference>
<accession>A0A0P1EYA5</accession>
<evidence type="ECO:0000313" key="2">
    <source>
        <dbReference type="Proteomes" id="UP000051298"/>
    </source>
</evidence>
<proteinExistence type="predicted"/>
<organism evidence="1 2">
    <name type="scientific">Thalassobacter stenotrophicus</name>
    <dbReference type="NCBI Taxonomy" id="266809"/>
    <lineage>
        <taxon>Bacteria</taxon>
        <taxon>Pseudomonadati</taxon>
        <taxon>Pseudomonadota</taxon>
        <taxon>Alphaproteobacteria</taxon>
        <taxon>Rhodobacterales</taxon>
        <taxon>Roseobacteraceae</taxon>
        <taxon>Thalassobacter</taxon>
    </lineage>
</organism>
<dbReference type="EMBL" id="CYRX01000023">
    <property type="protein sequence ID" value="CUH60033.1"/>
    <property type="molecule type" value="Genomic_DNA"/>
</dbReference>
<protein>
    <recommendedName>
        <fullName evidence="3">DUF1403 family protein</fullName>
    </recommendedName>
</protein>
<dbReference type="RefSeq" id="WP_058123101.1">
    <property type="nucleotide sequence ID" value="NZ_CYRX01000023.1"/>
</dbReference>
<gene>
    <name evidence="1" type="ORF">THS5294_01322</name>
</gene>
<dbReference type="AlphaFoldDB" id="A0A0P1EYA5"/>